<reference evidence="2" key="1">
    <citation type="submission" date="2017-09" db="EMBL/GenBank/DDBJ databases">
        <title>Depth-based differentiation of microbial function through sediment-hosted aquifers and enrichment of novel symbionts in the deep terrestrial subsurface.</title>
        <authorList>
            <person name="Probst A.J."/>
            <person name="Ladd B."/>
            <person name="Jarett J.K."/>
            <person name="Geller-Mcgrath D.E."/>
            <person name="Sieber C.M.K."/>
            <person name="Emerson J.B."/>
            <person name="Anantharaman K."/>
            <person name="Thomas B.C."/>
            <person name="Malmstrom R."/>
            <person name="Stieglmeier M."/>
            <person name="Klingl A."/>
            <person name="Woyke T."/>
            <person name="Ryan C.M."/>
            <person name="Banfield J.F."/>
        </authorList>
    </citation>
    <scope>NUCLEOTIDE SEQUENCE [LARGE SCALE GENOMIC DNA]</scope>
</reference>
<evidence type="ECO:0000313" key="1">
    <source>
        <dbReference type="EMBL" id="PJE58181.1"/>
    </source>
</evidence>
<dbReference type="Proteomes" id="UP000231450">
    <property type="component" value="Unassembled WGS sequence"/>
</dbReference>
<protein>
    <submittedName>
        <fullName evidence="1">Uncharacterized protein</fullName>
    </submittedName>
</protein>
<gene>
    <name evidence="1" type="ORF">COU81_02100</name>
</gene>
<sequence length="145" mass="16692">MNLNKVTLQDVSGIKTVFLGEAAVPKGLLSKEGSDNCFGQLVRIIPRYYVRDNAYFRKVEDRKNGIWVKSNEIYREEAITMFSGLGLTIVDDDFYKSFRYQAPCDHCGDIIFLTEEQRNVAIWQGKVVRLEEHTHTSNLAHAMMR</sequence>
<organism evidence="1 2">
    <name type="scientific">Candidatus Portnoybacteria bacterium CG10_big_fil_rev_8_21_14_0_10_36_7</name>
    <dbReference type="NCBI Taxonomy" id="1974812"/>
    <lineage>
        <taxon>Bacteria</taxon>
        <taxon>Candidatus Portnoyibacteriota</taxon>
    </lineage>
</organism>
<evidence type="ECO:0000313" key="2">
    <source>
        <dbReference type="Proteomes" id="UP000231450"/>
    </source>
</evidence>
<name>A0A2M8KE27_9BACT</name>
<comment type="caution">
    <text evidence="1">The sequence shown here is derived from an EMBL/GenBank/DDBJ whole genome shotgun (WGS) entry which is preliminary data.</text>
</comment>
<accession>A0A2M8KE27</accession>
<proteinExistence type="predicted"/>
<dbReference type="EMBL" id="PFDW01000046">
    <property type="protein sequence ID" value="PJE58181.1"/>
    <property type="molecule type" value="Genomic_DNA"/>
</dbReference>
<dbReference type="AlphaFoldDB" id="A0A2M8KE27"/>